<sequence>MIRRAGAFAAVTLAVLAVGGPSAAAITPPEVDPAASPPTGSAGPVQPMAQRSECVASGVIAGTDPGMVNPNQLSLNLSDAWRHSRGEGQLVAVIDTGVKPGPRLPNVDPGGDFVADTDGLTDCDGRGTLVAGLIAGQPGADGFSGVAPAARIVSIRQTSPRFAPSSAGEDPAVTQATIDVATLARAVVRAADLGARVINISAVTCIPANMDIDQSELGAALRYAAVEKDVVIVAAAGDTEGGATAGAACESNPLTDPARPSDPRNWSSATSVSIPSWWQPYVLSVGALTPEGRPARSTMAGPWLGIAAPGENITSVSNDADGGLANGMPNSDREMSPIGGTGYAAAYVSGVAALVRSRFPDLKAQQVVGRITGTAHTAARAPSNLVGAGTVDAVAALTWQVPAEVDVDPAAVRQTAAPPAPAPENPLPRTVAFTGVGLLAALVLAVLVARAQRKDTSS</sequence>
<evidence type="ECO:0000259" key="15">
    <source>
        <dbReference type="Pfam" id="PF00082"/>
    </source>
</evidence>
<dbReference type="GO" id="GO:0005886">
    <property type="term" value="C:plasma membrane"/>
    <property type="evidence" value="ECO:0007669"/>
    <property type="project" value="UniProtKB-SubCell"/>
</dbReference>
<evidence type="ECO:0000256" key="10">
    <source>
        <dbReference type="ARBA" id="ARBA00023136"/>
    </source>
</evidence>
<keyword evidence="4 16" id="KW-0645">Protease</keyword>
<evidence type="ECO:0000256" key="14">
    <source>
        <dbReference type="SAM" id="SignalP"/>
    </source>
</evidence>
<name>A0A850PRV1_9MYCO</name>
<dbReference type="InterPro" id="IPR015500">
    <property type="entry name" value="Peptidase_S8_subtilisin-rel"/>
</dbReference>
<keyword evidence="8" id="KW-0720">Serine protease</keyword>
<comment type="similarity">
    <text evidence="2 11">Belongs to the peptidase S8 family.</text>
</comment>
<accession>A0A850PRV1</accession>
<feature type="signal peptide" evidence="14">
    <location>
        <begin position="1"/>
        <end position="24"/>
    </location>
</feature>
<dbReference type="Pfam" id="PF00082">
    <property type="entry name" value="Peptidase_S8"/>
    <property type="match status" value="1"/>
</dbReference>
<evidence type="ECO:0000256" key="6">
    <source>
        <dbReference type="ARBA" id="ARBA00022729"/>
    </source>
</evidence>
<keyword evidence="9 13" id="KW-1133">Transmembrane helix</keyword>
<protein>
    <submittedName>
        <fullName evidence="16">Serine protease mycosin MycP3, component of Type VII secretion system ESX-3</fullName>
    </submittedName>
</protein>
<comment type="subcellular location">
    <subcellularLocation>
        <location evidence="1">Cell membrane</location>
        <topology evidence="1">Single-pass membrane protein</topology>
    </subcellularLocation>
</comment>
<dbReference type="EMBL" id="JABFYL010000032">
    <property type="protein sequence ID" value="NVN51213.1"/>
    <property type="molecule type" value="Genomic_DNA"/>
</dbReference>
<feature type="compositionally biased region" description="Low complexity" evidence="12">
    <location>
        <begin position="33"/>
        <end position="44"/>
    </location>
</feature>
<dbReference type="PROSITE" id="PS51892">
    <property type="entry name" value="SUBTILASE"/>
    <property type="match status" value="1"/>
</dbReference>
<organism evidence="16 17">
    <name type="scientific">Mycolicibacterium hippocampi</name>
    <dbReference type="NCBI Taxonomy" id="659824"/>
    <lineage>
        <taxon>Bacteria</taxon>
        <taxon>Bacillati</taxon>
        <taxon>Actinomycetota</taxon>
        <taxon>Actinomycetes</taxon>
        <taxon>Mycobacteriales</taxon>
        <taxon>Mycobacteriaceae</taxon>
        <taxon>Mycolicibacterium</taxon>
    </lineage>
</organism>
<gene>
    <name evidence="16" type="ORF">HLY00_1251</name>
</gene>
<comment type="caution">
    <text evidence="11">Lacks conserved residue(s) required for the propagation of feature annotation.</text>
</comment>
<dbReference type="Proteomes" id="UP000570517">
    <property type="component" value="Unassembled WGS sequence"/>
</dbReference>
<evidence type="ECO:0000256" key="2">
    <source>
        <dbReference type="ARBA" id="ARBA00011073"/>
    </source>
</evidence>
<dbReference type="AlphaFoldDB" id="A0A850PRV1"/>
<keyword evidence="7" id="KW-0378">Hydrolase</keyword>
<dbReference type="GO" id="GO:0016485">
    <property type="term" value="P:protein processing"/>
    <property type="evidence" value="ECO:0007669"/>
    <property type="project" value="TreeGrafter"/>
</dbReference>
<evidence type="ECO:0000256" key="5">
    <source>
        <dbReference type="ARBA" id="ARBA00022692"/>
    </source>
</evidence>
<keyword evidence="6 14" id="KW-0732">Signal</keyword>
<evidence type="ECO:0000256" key="9">
    <source>
        <dbReference type="ARBA" id="ARBA00022989"/>
    </source>
</evidence>
<dbReference type="NCBIfam" id="TIGR03921">
    <property type="entry name" value="T7SS_mycosin"/>
    <property type="match status" value="1"/>
</dbReference>
<feature type="transmembrane region" description="Helical" evidence="13">
    <location>
        <begin position="431"/>
        <end position="449"/>
    </location>
</feature>
<dbReference type="PRINTS" id="PR00723">
    <property type="entry name" value="SUBTILISIN"/>
</dbReference>
<evidence type="ECO:0000256" key="12">
    <source>
        <dbReference type="SAM" id="MobiDB-lite"/>
    </source>
</evidence>
<dbReference type="PANTHER" id="PTHR42884">
    <property type="entry name" value="PROPROTEIN CONVERTASE SUBTILISIN/KEXIN-RELATED"/>
    <property type="match status" value="1"/>
</dbReference>
<feature type="chain" id="PRO_5032913971" evidence="14">
    <location>
        <begin position="25"/>
        <end position="458"/>
    </location>
</feature>
<dbReference type="InterPro" id="IPR036852">
    <property type="entry name" value="Peptidase_S8/S53_dom_sf"/>
</dbReference>
<evidence type="ECO:0000256" key="7">
    <source>
        <dbReference type="ARBA" id="ARBA00022801"/>
    </source>
</evidence>
<evidence type="ECO:0000256" key="3">
    <source>
        <dbReference type="ARBA" id="ARBA00022475"/>
    </source>
</evidence>
<reference evidence="16 17" key="1">
    <citation type="submission" date="2020-05" db="EMBL/GenBank/DDBJ databases">
        <title>Draft genome sequence of Mycobacterium hippocampi DL, isolated from European seabass, Dicentrarchus labrax, reared in fish farms.</title>
        <authorList>
            <person name="Stathopoulou P."/>
            <person name="Asimakis E."/>
            <person name="Tzokas K."/>
            <person name="Batargias C."/>
            <person name="Tsiamis G."/>
        </authorList>
    </citation>
    <scope>NUCLEOTIDE SEQUENCE [LARGE SCALE GENOMIC DNA]</scope>
    <source>
        <strain evidence="16 17">DL</strain>
    </source>
</reference>
<evidence type="ECO:0000313" key="16">
    <source>
        <dbReference type="EMBL" id="NVN51213.1"/>
    </source>
</evidence>
<keyword evidence="17" id="KW-1185">Reference proteome</keyword>
<feature type="domain" description="Peptidase S8/S53" evidence="15">
    <location>
        <begin position="86"/>
        <end position="389"/>
    </location>
</feature>
<keyword evidence="5 13" id="KW-0812">Transmembrane</keyword>
<keyword evidence="10 13" id="KW-0472">Membrane</keyword>
<evidence type="ECO:0000256" key="1">
    <source>
        <dbReference type="ARBA" id="ARBA00004162"/>
    </source>
</evidence>
<feature type="region of interest" description="Disordered" evidence="12">
    <location>
        <begin position="242"/>
        <end position="267"/>
    </location>
</feature>
<dbReference type="InterPro" id="IPR000209">
    <property type="entry name" value="Peptidase_S8/S53_dom"/>
</dbReference>
<evidence type="ECO:0000256" key="11">
    <source>
        <dbReference type="PROSITE-ProRule" id="PRU01240"/>
    </source>
</evidence>
<dbReference type="SUPFAM" id="SSF52743">
    <property type="entry name" value="Subtilisin-like"/>
    <property type="match status" value="1"/>
</dbReference>
<evidence type="ECO:0000256" key="13">
    <source>
        <dbReference type="SAM" id="Phobius"/>
    </source>
</evidence>
<evidence type="ECO:0000313" key="17">
    <source>
        <dbReference type="Proteomes" id="UP000570517"/>
    </source>
</evidence>
<feature type="region of interest" description="Disordered" evidence="12">
    <location>
        <begin position="28"/>
        <end position="49"/>
    </location>
</feature>
<comment type="caution">
    <text evidence="16">The sequence shown here is derived from an EMBL/GenBank/DDBJ whole genome shotgun (WGS) entry which is preliminary data.</text>
</comment>
<proteinExistence type="inferred from homology"/>
<dbReference type="PANTHER" id="PTHR42884:SF14">
    <property type="entry name" value="NEUROENDOCRINE CONVERTASE 1"/>
    <property type="match status" value="1"/>
</dbReference>
<keyword evidence="3" id="KW-1003">Cell membrane</keyword>
<dbReference type="InterPro" id="IPR023834">
    <property type="entry name" value="T7SS_pept_S8A_mycosin"/>
</dbReference>
<evidence type="ECO:0000256" key="4">
    <source>
        <dbReference type="ARBA" id="ARBA00022670"/>
    </source>
</evidence>
<dbReference type="GO" id="GO:0004252">
    <property type="term" value="F:serine-type endopeptidase activity"/>
    <property type="evidence" value="ECO:0007669"/>
    <property type="project" value="InterPro"/>
</dbReference>
<evidence type="ECO:0000256" key="8">
    <source>
        <dbReference type="ARBA" id="ARBA00022825"/>
    </source>
</evidence>
<dbReference type="Gene3D" id="3.40.50.200">
    <property type="entry name" value="Peptidase S8/S53 domain"/>
    <property type="match status" value="1"/>
</dbReference>